<name>A0A4Q1K6C8_9FLAO</name>
<dbReference type="InterPro" id="IPR025345">
    <property type="entry name" value="DUF4249"/>
</dbReference>
<dbReference type="RefSeq" id="WP_129435853.1">
    <property type="nucleotide sequence ID" value="NZ_SBKO01000002.1"/>
</dbReference>
<reference evidence="2" key="1">
    <citation type="submission" date="2019-01" db="EMBL/GenBank/DDBJ databases">
        <title>Cytophagaceae bacterium strain CAR-16.</title>
        <authorList>
            <person name="Chen W.-M."/>
        </authorList>
    </citation>
    <scope>NUCLEOTIDE SEQUENCE [LARGE SCALE GENOMIC DNA]</scope>
    <source>
        <strain evidence="2">LLJ-11</strain>
    </source>
</reference>
<dbReference type="Proteomes" id="UP000290283">
    <property type="component" value="Unassembled WGS sequence"/>
</dbReference>
<proteinExistence type="predicted"/>
<dbReference type="EMBL" id="SBKO01000002">
    <property type="protein sequence ID" value="RXR19396.1"/>
    <property type="molecule type" value="Genomic_DNA"/>
</dbReference>
<keyword evidence="2" id="KW-1185">Reference proteome</keyword>
<gene>
    <name evidence="1" type="ORF">EQG63_08115</name>
</gene>
<dbReference type="OrthoDB" id="1430047at2"/>
<protein>
    <submittedName>
        <fullName evidence="1">DUF4249 domain-containing protein</fullName>
    </submittedName>
</protein>
<accession>A0A4Q1K6C8</accession>
<dbReference type="AlphaFoldDB" id="A0A4Q1K6C8"/>
<dbReference type="Pfam" id="PF14054">
    <property type="entry name" value="DUF4249"/>
    <property type="match status" value="1"/>
</dbReference>
<comment type="caution">
    <text evidence="1">The sequence shown here is derived from an EMBL/GenBank/DDBJ whole genome shotgun (WGS) entry which is preliminary data.</text>
</comment>
<evidence type="ECO:0000313" key="1">
    <source>
        <dbReference type="EMBL" id="RXR19396.1"/>
    </source>
</evidence>
<evidence type="ECO:0000313" key="2">
    <source>
        <dbReference type="Proteomes" id="UP000290283"/>
    </source>
</evidence>
<organism evidence="1 2">
    <name type="scientific">Flavobacterium amnicola</name>
    <dbReference type="NCBI Taxonomy" id="2506422"/>
    <lineage>
        <taxon>Bacteria</taxon>
        <taxon>Pseudomonadati</taxon>
        <taxon>Bacteroidota</taxon>
        <taxon>Flavobacteriia</taxon>
        <taxon>Flavobacteriales</taxon>
        <taxon>Flavobacteriaceae</taxon>
        <taxon>Flavobacterium</taxon>
    </lineage>
</organism>
<sequence>MKKIVTHIVIATFLFFQYGCEDVVDIPLENTNPKLVIDANIKWQKGTIGDNQTIKLSLTNDFYSNEIAIASGAIVTVTDSDNTVFDFYQMSNSPNYVCDNFVPVVNKNYTLRVLYKGEIYTATNKLMATPTIDDIQQETVPGIDGEDSIQIKFFFQDNGSEDNFYLVGAKNPLLKVQEFGVISDEFFQGNRMFGFYTNEKLDRGSTLKFSLQGITNSYYNYMNKLIAMSSSNAGNPFATPTSTLRGNVLNTTNPENYPLGYFSLTEIDTREYLVQ</sequence>